<accession>B4Q4Z0</accession>
<reference evidence="1 2" key="1">
    <citation type="journal article" date="2007" name="Nature">
        <title>Evolution of genes and genomes on the Drosophila phylogeny.</title>
        <authorList>
            <consortium name="Drosophila 12 Genomes Consortium"/>
            <person name="Clark A.G."/>
            <person name="Eisen M.B."/>
            <person name="Smith D.R."/>
            <person name="Bergman C.M."/>
            <person name="Oliver B."/>
            <person name="Markow T.A."/>
            <person name="Kaufman T.C."/>
            <person name="Kellis M."/>
            <person name="Gelbart W."/>
            <person name="Iyer V.N."/>
            <person name="Pollard D.A."/>
            <person name="Sackton T.B."/>
            <person name="Larracuente A.M."/>
            <person name="Singh N.D."/>
            <person name="Abad J.P."/>
            <person name="Abt D.N."/>
            <person name="Adryan B."/>
            <person name="Aguade M."/>
            <person name="Akashi H."/>
            <person name="Anderson W.W."/>
            <person name="Aquadro C.F."/>
            <person name="Ardell D.H."/>
            <person name="Arguello R."/>
            <person name="Artieri C.G."/>
            <person name="Barbash D.A."/>
            <person name="Barker D."/>
            <person name="Barsanti P."/>
            <person name="Batterham P."/>
            <person name="Batzoglou S."/>
            <person name="Begun D."/>
            <person name="Bhutkar A."/>
            <person name="Blanco E."/>
            <person name="Bosak S.A."/>
            <person name="Bradley R.K."/>
            <person name="Brand A.D."/>
            <person name="Brent M.R."/>
            <person name="Brooks A.N."/>
            <person name="Brown R.H."/>
            <person name="Butlin R.K."/>
            <person name="Caggese C."/>
            <person name="Calvi B.R."/>
            <person name="Bernardo de Carvalho A."/>
            <person name="Caspi A."/>
            <person name="Castrezana S."/>
            <person name="Celniker S.E."/>
            <person name="Chang J.L."/>
            <person name="Chapple C."/>
            <person name="Chatterji S."/>
            <person name="Chinwalla A."/>
            <person name="Civetta A."/>
            <person name="Clifton S.W."/>
            <person name="Comeron J.M."/>
            <person name="Costello J.C."/>
            <person name="Coyne J.A."/>
            <person name="Daub J."/>
            <person name="David R.G."/>
            <person name="Delcher A.L."/>
            <person name="Delehaunty K."/>
            <person name="Do C.B."/>
            <person name="Ebling H."/>
            <person name="Edwards K."/>
            <person name="Eickbush T."/>
            <person name="Evans J.D."/>
            <person name="Filipski A."/>
            <person name="Findeiss S."/>
            <person name="Freyhult E."/>
            <person name="Fulton L."/>
            <person name="Fulton R."/>
            <person name="Garcia A.C."/>
            <person name="Gardiner A."/>
            <person name="Garfield D.A."/>
            <person name="Garvin B.E."/>
            <person name="Gibson G."/>
            <person name="Gilbert D."/>
            <person name="Gnerre S."/>
            <person name="Godfrey J."/>
            <person name="Good R."/>
            <person name="Gotea V."/>
            <person name="Gravely B."/>
            <person name="Greenberg A.J."/>
            <person name="Griffiths-Jones S."/>
            <person name="Gross S."/>
            <person name="Guigo R."/>
            <person name="Gustafson E.A."/>
            <person name="Haerty W."/>
            <person name="Hahn M.W."/>
            <person name="Halligan D.L."/>
            <person name="Halpern A.L."/>
            <person name="Halter G.M."/>
            <person name="Han M.V."/>
            <person name="Heger A."/>
            <person name="Hillier L."/>
            <person name="Hinrichs A.S."/>
            <person name="Holmes I."/>
            <person name="Hoskins R.A."/>
            <person name="Hubisz M.J."/>
            <person name="Hultmark D."/>
            <person name="Huntley M.A."/>
            <person name="Jaffe D.B."/>
            <person name="Jagadeeshan S."/>
            <person name="Jeck W.R."/>
            <person name="Johnson J."/>
            <person name="Jones C.D."/>
            <person name="Jordan W.C."/>
            <person name="Karpen G.H."/>
            <person name="Kataoka E."/>
            <person name="Keightley P.D."/>
            <person name="Kheradpour P."/>
            <person name="Kirkness E.F."/>
            <person name="Koerich L.B."/>
            <person name="Kristiansen K."/>
            <person name="Kudrna D."/>
            <person name="Kulathinal R.J."/>
            <person name="Kumar S."/>
            <person name="Kwok R."/>
            <person name="Lander E."/>
            <person name="Langley C.H."/>
            <person name="Lapoint R."/>
            <person name="Lazzaro B.P."/>
            <person name="Lee S.J."/>
            <person name="Levesque L."/>
            <person name="Li R."/>
            <person name="Lin C.F."/>
            <person name="Lin M.F."/>
            <person name="Lindblad-Toh K."/>
            <person name="Llopart A."/>
            <person name="Long M."/>
            <person name="Low L."/>
            <person name="Lozovsky E."/>
            <person name="Lu J."/>
            <person name="Luo M."/>
            <person name="Machado C.A."/>
            <person name="Makalowski W."/>
            <person name="Marzo M."/>
            <person name="Matsuda M."/>
            <person name="Matzkin L."/>
            <person name="McAllister B."/>
            <person name="McBride C.S."/>
            <person name="McKernan B."/>
            <person name="McKernan K."/>
            <person name="Mendez-Lago M."/>
            <person name="Minx P."/>
            <person name="Mollenhauer M.U."/>
            <person name="Montooth K."/>
            <person name="Mount S.M."/>
            <person name="Mu X."/>
            <person name="Myers E."/>
            <person name="Negre B."/>
            <person name="Newfeld S."/>
            <person name="Nielsen R."/>
            <person name="Noor M.A."/>
            <person name="O'Grady P."/>
            <person name="Pachter L."/>
            <person name="Papaceit M."/>
            <person name="Parisi M.J."/>
            <person name="Parisi M."/>
            <person name="Parts L."/>
            <person name="Pedersen J.S."/>
            <person name="Pesole G."/>
            <person name="Phillippy A.M."/>
            <person name="Ponting C.P."/>
            <person name="Pop M."/>
            <person name="Porcelli D."/>
            <person name="Powell J.R."/>
            <person name="Prohaska S."/>
            <person name="Pruitt K."/>
            <person name="Puig M."/>
            <person name="Quesneville H."/>
            <person name="Ram K.R."/>
            <person name="Rand D."/>
            <person name="Rasmussen M.D."/>
            <person name="Reed L.K."/>
            <person name="Reenan R."/>
            <person name="Reily A."/>
            <person name="Remington K.A."/>
            <person name="Rieger T.T."/>
            <person name="Ritchie M.G."/>
            <person name="Robin C."/>
            <person name="Rogers Y.H."/>
            <person name="Rohde C."/>
            <person name="Rozas J."/>
            <person name="Rubenfield M.J."/>
            <person name="Ruiz A."/>
            <person name="Russo S."/>
            <person name="Salzberg S.L."/>
            <person name="Sanchez-Gracia A."/>
            <person name="Saranga D.J."/>
            <person name="Sato H."/>
            <person name="Schaeffer S.W."/>
            <person name="Schatz M.C."/>
            <person name="Schlenke T."/>
            <person name="Schwartz R."/>
            <person name="Segarra C."/>
            <person name="Singh R.S."/>
            <person name="Sirot L."/>
            <person name="Sirota M."/>
            <person name="Sisneros N.B."/>
            <person name="Smith C.D."/>
            <person name="Smith T.F."/>
            <person name="Spieth J."/>
            <person name="Stage D.E."/>
            <person name="Stark A."/>
            <person name="Stephan W."/>
            <person name="Strausberg R.L."/>
            <person name="Strempel S."/>
            <person name="Sturgill D."/>
            <person name="Sutton G."/>
            <person name="Sutton G.G."/>
            <person name="Tao W."/>
            <person name="Teichmann S."/>
            <person name="Tobari Y.N."/>
            <person name="Tomimura Y."/>
            <person name="Tsolas J.M."/>
            <person name="Valente V.L."/>
            <person name="Venter E."/>
            <person name="Venter J.C."/>
            <person name="Vicario S."/>
            <person name="Vieira F.G."/>
            <person name="Vilella A.J."/>
            <person name="Villasante A."/>
            <person name="Walenz B."/>
            <person name="Wang J."/>
            <person name="Wasserman M."/>
            <person name="Watts T."/>
            <person name="Wilson D."/>
            <person name="Wilson R.K."/>
            <person name="Wing R.A."/>
            <person name="Wolfner M.F."/>
            <person name="Wong A."/>
            <person name="Wong G.K."/>
            <person name="Wu C.I."/>
            <person name="Wu G."/>
            <person name="Yamamoto D."/>
            <person name="Yang H.P."/>
            <person name="Yang S.P."/>
            <person name="Yorke J.A."/>
            <person name="Yoshida K."/>
            <person name="Zdobnov E."/>
            <person name="Zhang P."/>
            <person name="Zhang Y."/>
            <person name="Zimin A.V."/>
            <person name="Baldwin J."/>
            <person name="Abdouelleil A."/>
            <person name="Abdulkadir J."/>
            <person name="Abebe A."/>
            <person name="Abera B."/>
            <person name="Abreu J."/>
            <person name="Acer S.C."/>
            <person name="Aftuck L."/>
            <person name="Alexander A."/>
            <person name="An P."/>
            <person name="Anderson E."/>
            <person name="Anderson S."/>
            <person name="Arachi H."/>
            <person name="Azer M."/>
            <person name="Bachantsang P."/>
            <person name="Barry A."/>
            <person name="Bayul T."/>
            <person name="Berlin A."/>
            <person name="Bessette D."/>
            <person name="Bloom T."/>
            <person name="Blye J."/>
            <person name="Boguslavskiy L."/>
            <person name="Bonnet C."/>
            <person name="Boukhgalter B."/>
            <person name="Bourzgui I."/>
            <person name="Brown A."/>
            <person name="Cahill P."/>
            <person name="Channer S."/>
            <person name="Cheshatsang Y."/>
            <person name="Chuda L."/>
            <person name="Citroen M."/>
            <person name="Collymore A."/>
            <person name="Cooke P."/>
            <person name="Costello M."/>
            <person name="D'Aco K."/>
            <person name="Daza R."/>
            <person name="De Haan G."/>
            <person name="DeGray S."/>
            <person name="DeMaso C."/>
            <person name="Dhargay N."/>
            <person name="Dooley K."/>
            <person name="Dooley E."/>
            <person name="Doricent M."/>
            <person name="Dorje P."/>
            <person name="Dorjee K."/>
            <person name="Dupes A."/>
            <person name="Elong R."/>
            <person name="Falk J."/>
            <person name="Farina A."/>
            <person name="Faro S."/>
            <person name="Ferguson D."/>
            <person name="Fisher S."/>
            <person name="Foley C.D."/>
            <person name="Franke A."/>
            <person name="Friedrich D."/>
            <person name="Gadbois L."/>
            <person name="Gearin G."/>
            <person name="Gearin C.R."/>
            <person name="Giannoukos G."/>
            <person name="Goode T."/>
            <person name="Graham J."/>
            <person name="Grandbois E."/>
            <person name="Grewal S."/>
            <person name="Gyaltsen K."/>
            <person name="Hafez N."/>
            <person name="Hagos B."/>
            <person name="Hall J."/>
            <person name="Henson C."/>
            <person name="Hollinger A."/>
            <person name="Honan T."/>
            <person name="Huard M.D."/>
            <person name="Hughes L."/>
            <person name="Hurhula B."/>
            <person name="Husby M.E."/>
            <person name="Kamat A."/>
            <person name="Kanga B."/>
            <person name="Kashin S."/>
            <person name="Khazanovich D."/>
            <person name="Kisner P."/>
            <person name="Lance K."/>
            <person name="Lara M."/>
            <person name="Lee W."/>
            <person name="Lennon N."/>
            <person name="Letendre F."/>
            <person name="LeVine R."/>
            <person name="Lipovsky A."/>
            <person name="Liu X."/>
            <person name="Liu J."/>
            <person name="Liu S."/>
            <person name="Lokyitsang T."/>
            <person name="Lokyitsang Y."/>
            <person name="Lubonja R."/>
            <person name="Lui A."/>
            <person name="MacDonald P."/>
            <person name="Magnisalis V."/>
            <person name="Maru K."/>
            <person name="Matthews C."/>
            <person name="McCusker W."/>
            <person name="McDonough S."/>
            <person name="Mehta T."/>
            <person name="Meldrim J."/>
            <person name="Meneus L."/>
            <person name="Mihai O."/>
            <person name="Mihalev A."/>
            <person name="Mihova T."/>
            <person name="Mittelman R."/>
            <person name="Mlenga V."/>
            <person name="Montmayeur A."/>
            <person name="Mulrain L."/>
            <person name="Navidi A."/>
            <person name="Naylor J."/>
            <person name="Negash T."/>
            <person name="Nguyen T."/>
            <person name="Nguyen N."/>
            <person name="Nicol R."/>
            <person name="Norbu C."/>
            <person name="Norbu N."/>
            <person name="Novod N."/>
            <person name="O'Neill B."/>
            <person name="Osman S."/>
            <person name="Markiewicz E."/>
            <person name="Oyono O.L."/>
            <person name="Patti C."/>
            <person name="Phunkhang P."/>
            <person name="Pierre F."/>
            <person name="Priest M."/>
            <person name="Raghuraman S."/>
            <person name="Rege F."/>
            <person name="Reyes R."/>
            <person name="Rise C."/>
            <person name="Rogov P."/>
            <person name="Ross K."/>
            <person name="Ryan E."/>
            <person name="Settipalli S."/>
            <person name="Shea T."/>
            <person name="Sherpa N."/>
            <person name="Shi L."/>
            <person name="Shih D."/>
            <person name="Sparrow T."/>
            <person name="Spaulding J."/>
            <person name="Stalker J."/>
            <person name="Stange-Thomann N."/>
            <person name="Stavropoulos S."/>
            <person name="Stone C."/>
            <person name="Strader C."/>
            <person name="Tesfaye S."/>
            <person name="Thomson T."/>
            <person name="Thoulutsang Y."/>
            <person name="Thoulutsang D."/>
            <person name="Topham K."/>
            <person name="Topping I."/>
            <person name="Tsamla T."/>
            <person name="Vassiliev H."/>
            <person name="Vo A."/>
            <person name="Wangchuk T."/>
            <person name="Wangdi T."/>
            <person name="Weiand M."/>
            <person name="Wilkinson J."/>
            <person name="Wilson A."/>
            <person name="Yadav S."/>
            <person name="Young G."/>
            <person name="Yu Q."/>
            <person name="Zembek L."/>
            <person name="Zhong D."/>
            <person name="Zimmer A."/>
            <person name="Zwirko Z."/>
            <person name="Jaffe D.B."/>
            <person name="Alvarez P."/>
            <person name="Brockman W."/>
            <person name="Butler J."/>
            <person name="Chin C."/>
            <person name="Gnerre S."/>
            <person name="Grabherr M."/>
            <person name="Kleber M."/>
            <person name="Mauceli E."/>
            <person name="MacCallum I."/>
        </authorList>
    </citation>
    <scope>NUCLEOTIDE SEQUENCE [LARGE SCALE GENOMIC DNA]</scope>
    <source>
        <strain evidence="2">white501</strain>
    </source>
</reference>
<dbReference type="AlphaFoldDB" id="B4Q4Z0"/>
<evidence type="ECO:0000313" key="2">
    <source>
        <dbReference type="Proteomes" id="UP000000304"/>
    </source>
</evidence>
<dbReference type="Proteomes" id="UP000000304">
    <property type="component" value="Chromosome 2L"/>
</dbReference>
<keyword evidence="2" id="KW-1185">Reference proteome</keyword>
<protein>
    <submittedName>
        <fullName evidence="1">GD17829</fullName>
    </submittedName>
</protein>
<name>B4Q4Z0_DROSI</name>
<evidence type="ECO:0000313" key="1">
    <source>
        <dbReference type="EMBL" id="EDX03982.1"/>
    </source>
</evidence>
<proteinExistence type="predicted"/>
<sequence length="104" mass="11584">KISPSAIGSGKTSPFRDCLSACPLWGGCSEKLAWLKHKHCRSSSQKLGGNRLPIAETQPQPRCETFEYLLISHFNFLLCHFHCPNGRSSTSAATAQMYFFRFCG</sequence>
<dbReference type="HOGENOM" id="CLU_2256723_0_0_1"/>
<gene>
    <name evidence="1" type="primary">Dsim\GD17829</name>
    <name evidence="1" type="ORF">Dsim_GD17829</name>
</gene>
<organism evidence="1 2">
    <name type="scientific">Drosophila simulans</name>
    <name type="common">Fruit fly</name>
    <dbReference type="NCBI Taxonomy" id="7240"/>
    <lineage>
        <taxon>Eukaryota</taxon>
        <taxon>Metazoa</taxon>
        <taxon>Ecdysozoa</taxon>
        <taxon>Arthropoda</taxon>
        <taxon>Hexapoda</taxon>
        <taxon>Insecta</taxon>
        <taxon>Pterygota</taxon>
        <taxon>Neoptera</taxon>
        <taxon>Endopterygota</taxon>
        <taxon>Diptera</taxon>
        <taxon>Brachycera</taxon>
        <taxon>Muscomorpha</taxon>
        <taxon>Ephydroidea</taxon>
        <taxon>Drosophilidae</taxon>
        <taxon>Drosophila</taxon>
        <taxon>Sophophora</taxon>
    </lineage>
</organism>
<feature type="non-terminal residue" evidence="1">
    <location>
        <position position="1"/>
    </location>
</feature>
<dbReference type="EMBL" id="CM000361">
    <property type="protein sequence ID" value="EDX03982.1"/>
    <property type="molecule type" value="Genomic_DNA"/>
</dbReference>